<dbReference type="GO" id="GO:0016020">
    <property type="term" value="C:membrane"/>
    <property type="evidence" value="ECO:0007669"/>
    <property type="project" value="UniProtKB-SubCell"/>
</dbReference>
<feature type="transmembrane region" description="Helical" evidence="12">
    <location>
        <begin position="6"/>
        <end position="25"/>
    </location>
</feature>
<comment type="similarity">
    <text evidence="3">Belongs to the peptidase M50B family.</text>
</comment>
<keyword evidence="8" id="KW-0862">Zinc</keyword>
<protein>
    <submittedName>
        <fullName evidence="14">Peptidase M50</fullName>
    </submittedName>
</protein>
<keyword evidence="14" id="KW-0614">Plasmid</keyword>
<feature type="transmembrane region" description="Helical" evidence="12">
    <location>
        <begin position="158"/>
        <end position="176"/>
    </location>
</feature>
<feature type="transmembrane region" description="Helical" evidence="12">
    <location>
        <begin position="86"/>
        <end position="106"/>
    </location>
</feature>
<keyword evidence="6" id="KW-0479">Metal-binding</keyword>
<dbReference type="AlphaFoldDB" id="A4JUC6"/>
<evidence type="ECO:0000256" key="3">
    <source>
        <dbReference type="ARBA" id="ARBA00007931"/>
    </source>
</evidence>
<comment type="subcellular location">
    <subcellularLocation>
        <location evidence="2">Membrane</location>
        <topology evidence="2">Multi-pass membrane protein</topology>
    </subcellularLocation>
</comment>
<keyword evidence="9 12" id="KW-1133">Transmembrane helix</keyword>
<geneLocation type="plasmid" evidence="14 15">
    <name>pBVIE01</name>
</geneLocation>
<dbReference type="KEGG" id="bvi:Bcep1808_6993"/>
<evidence type="ECO:0000256" key="2">
    <source>
        <dbReference type="ARBA" id="ARBA00004141"/>
    </source>
</evidence>
<dbReference type="GO" id="GO:0008237">
    <property type="term" value="F:metallopeptidase activity"/>
    <property type="evidence" value="ECO:0007669"/>
    <property type="project" value="UniProtKB-KW"/>
</dbReference>
<evidence type="ECO:0000313" key="14">
    <source>
        <dbReference type="EMBL" id="ABO59879.1"/>
    </source>
</evidence>
<dbReference type="HOGENOM" id="CLU_1451520_0_0_4"/>
<gene>
    <name evidence="14" type="ordered locus">Bcep1808_6993</name>
</gene>
<organism evidence="14 15">
    <name type="scientific">Burkholderia vietnamiensis (strain G4 / LMG 22486)</name>
    <name type="common">Burkholderia cepacia (strain R1808)</name>
    <dbReference type="NCBI Taxonomy" id="269482"/>
    <lineage>
        <taxon>Bacteria</taxon>
        <taxon>Pseudomonadati</taxon>
        <taxon>Pseudomonadota</taxon>
        <taxon>Betaproteobacteria</taxon>
        <taxon>Burkholderiales</taxon>
        <taxon>Burkholderiaceae</taxon>
        <taxon>Burkholderia</taxon>
        <taxon>Burkholderia cepacia complex</taxon>
    </lineage>
</organism>
<evidence type="ECO:0000256" key="4">
    <source>
        <dbReference type="ARBA" id="ARBA00022670"/>
    </source>
</evidence>
<evidence type="ECO:0000256" key="12">
    <source>
        <dbReference type="SAM" id="Phobius"/>
    </source>
</evidence>
<evidence type="ECO:0000256" key="11">
    <source>
        <dbReference type="ARBA" id="ARBA00023136"/>
    </source>
</evidence>
<sequence length="177" mass="19732">MLHTVFLLFLGAYILWNLIVVLLAIHEYGHLLAMKRLNIRPDKVVIGSVRLFDLQIGGLKFEIGLIPLWGYVASKHYERADSYQRAIIAAAGPVMSLVTGIGFLLVNYIHPIWLVGLLAKGSLLLVVTNMIPLPPLDGWTMIEHFLVHKLGIRITPRGRQYLLCAGMVAVMVVTLLV</sequence>
<reference evidence="14 15" key="1">
    <citation type="submission" date="2007-03" db="EMBL/GenBank/DDBJ databases">
        <title>Complete sequence of plasmid pBVIE01 of Burkholderia vietnamiensis G4.</title>
        <authorList>
            <consortium name="US DOE Joint Genome Institute"/>
            <person name="Copeland A."/>
            <person name="Lucas S."/>
            <person name="Lapidus A."/>
            <person name="Barry K."/>
            <person name="Detter J.C."/>
            <person name="Glavina del Rio T."/>
            <person name="Hammon N."/>
            <person name="Israni S."/>
            <person name="Dalin E."/>
            <person name="Tice H."/>
            <person name="Pitluck S."/>
            <person name="Chain P."/>
            <person name="Malfatti S."/>
            <person name="Shin M."/>
            <person name="Vergez L."/>
            <person name="Schmutz J."/>
            <person name="Larimer F."/>
            <person name="Land M."/>
            <person name="Hauser L."/>
            <person name="Kyrpides N."/>
            <person name="Tiedje J."/>
            <person name="Richardson P."/>
        </authorList>
    </citation>
    <scope>NUCLEOTIDE SEQUENCE [LARGE SCALE GENOMIC DNA]</scope>
    <source>
        <strain evidence="15">G4 / LMG 22486</strain>
        <plasmid evidence="14 15">pBVIE01</plasmid>
    </source>
</reference>
<keyword evidence="11 12" id="KW-0472">Membrane</keyword>
<dbReference type="PANTHER" id="PTHR39188:SF3">
    <property type="entry name" value="STAGE IV SPORULATION PROTEIN FB"/>
    <property type="match status" value="1"/>
</dbReference>
<dbReference type="GO" id="GO:0046872">
    <property type="term" value="F:metal ion binding"/>
    <property type="evidence" value="ECO:0007669"/>
    <property type="project" value="UniProtKB-KW"/>
</dbReference>
<evidence type="ECO:0000256" key="5">
    <source>
        <dbReference type="ARBA" id="ARBA00022692"/>
    </source>
</evidence>
<dbReference type="PANTHER" id="PTHR39188">
    <property type="entry name" value="MEMBRANE-ASSOCIATED ZINC METALLOPROTEASE M50B"/>
    <property type="match status" value="1"/>
</dbReference>
<accession>A4JUC6</accession>
<comment type="cofactor">
    <cofactor evidence="1">
        <name>Zn(2+)</name>
        <dbReference type="ChEBI" id="CHEBI:29105"/>
    </cofactor>
</comment>
<keyword evidence="4" id="KW-0645">Protease</keyword>
<dbReference type="EMBL" id="CP000617">
    <property type="protein sequence ID" value="ABO59879.1"/>
    <property type="molecule type" value="Genomic_DNA"/>
</dbReference>
<evidence type="ECO:0000256" key="8">
    <source>
        <dbReference type="ARBA" id="ARBA00022833"/>
    </source>
</evidence>
<evidence type="ECO:0000259" key="13">
    <source>
        <dbReference type="Pfam" id="PF02163"/>
    </source>
</evidence>
<dbReference type="GO" id="GO:0006508">
    <property type="term" value="P:proteolysis"/>
    <property type="evidence" value="ECO:0007669"/>
    <property type="project" value="UniProtKB-KW"/>
</dbReference>
<name>A4JUC6_BURVG</name>
<feature type="domain" description="Peptidase M50" evidence="13">
    <location>
        <begin position="18"/>
        <end position="107"/>
    </location>
</feature>
<evidence type="ECO:0000313" key="15">
    <source>
        <dbReference type="Proteomes" id="UP000002287"/>
    </source>
</evidence>
<keyword evidence="10" id="KW-0482">Metalloprotease</keyword>
<dbReference type="Proteomes" id="UP000002287">
    <property type="component" value="Plasmid pBVIE01"/>
</dbReference>
<evidence type="ECO:0000256" key="7">
    <source>
        <dbReference type="ARBA" id="ARBA00022801"/>
    </source>
</evidence>
<dbReference type="Pfam" id="PF02163">
    <property type="entry name" value="Peptidase_M50"/>
    <property type="match status" value="1"/>
</dbReference>
<evidence type="ECO:0000256" key="10">
    <source>
        <dbReference type="ARBA" id="ARBA00023049"/>
    </source>
</evidence>
<evidence type="ECO:0000256" key="1">
    <source>
        <dbReference type="ARBA" id="ARBA00001947"/>
    </source>
</evidence>
<evidence type="ECO:0000256" key="9">
    <source>
        <dbReference type="ARBA" id="ARBA00022989"/>
    </source>
</evidence>
<keyword evidence="5 12" id="KW-0812">Transmembrane</keyword>
<dbReference type="InterPro" id="IPR008915">
    <property type="entry name" value="Peptidase_M50"/>
</dbReference>
<proteinExistence type="inferred from homology"/>
<evidence type="ECO:0000256" key="6">
    <source>
        <dbReference type="ARBA" id="ARBA00022723"/>
    </source>
</evidence>
<keyword evidence="7" id="KW-0378">Hydrolase</keyword>